<dbReference type="EMBL" id="REGN01001312">
    <property type="protein sequence ID" value="RNA35549.1"/>
    <property type="molecule type" value="Genomic_DNA"/>
</dbReference>
<reference evidence="1 2" key="1">
    <citation type="journal article" date="2018" name="Sci. Rep.">
        <title>Genomic signatures of local adaptation to the degree of environmental predictability in rotifers.</title>
        <authorList>
            <person name="Franch-Gras L."/>
            <person name="Hahn C."/>
            <person name="Garcia-Roger E.M."/>
            <person name="Carmona M.J."/>
            <person name="Serra M."/>
            <person name="Gomez A."/>
        </authorList>
    </citation>
    <scope>NUCLEOTIDE SEQUENCE [LARGE SCALE GENOMIC DNA]</scope>
    <source>
        <strain evidence="1">HYR1</strain>
    </source>
</reference>
<evidence type="ECO:0000313" key="2">
    <source>
        <dbReference type="Proteomes" id="UP000276133"/>
    </source>
</evidence>
<accession>A0A3M7SIJ1</accession>
<dbReference type="Proteomes" id="UP000276133">
    <property type="component" value="Unassembled WGS sequence"/>
</dbReference>
<evidence type="ECO:0000313" key="1">
    <source>
        <dbReference type="EMBL" id="RNA35549.1"/>
    </source>
</evidence>
<gene>
    <name evidence="1" type="ORF">BpHYR1_031615</name>
</gene>
<name>A0A3M7SIJ1_BRAPC</name>
<sequence>MAFLSCLWNSRCVYIPEFTFFDELIDHLCFSEDNEARLFNRYFHLPLEEPFSNSSKFAYFLKIHQQKEESISLIKILNRKEHKK</sequence>
<dbReference type="AlphaFoldDB" id="A0A3M7SIJ1"/>
<comment type="caution">
    <text evidence="1">The sequence shown here is derived from an EMBL/GenBank/DDBJ whole genome shotgun (WGS) entry which is preliminary data.</text>
</comment>
<proteinExistence type="predicted"/>
<keyword evidence="2" id="KW-1185">Reference proteome</keyword>
<protein>
    <submittedName>
        <fullName evidence="1">Uncharacterized protein</fullName>
    </submittedName>
</protein>
<organism evidence="1 2">
    <name type="scientific">Brachionus plicatilis</name>
    <name type="common">Marine rotifer</name>
    <name type="synonym">Brachionus muelleri</name>
    <dbReference type="NCBI Taxonomy" id="10195"/>
    <lineage>
        <taxon>Eukaryota</taxon>
        <taxon>Metazoa</taxon>
        <taxon>Spiralia</taxon>
        <taxon>Gnathifera</taxon>
        <taxon>Rotifera</taxon>
        <taxon>Eurotatoria</taxon>
        <taxon>Monogononta</taxon>
        <taxon>Pseudotrocha</taxon>
        <taxon>Ploima</taxon>
        <taxon>Brachionidae</taxon>
        <taxon>Brachionus</taxon>
    </lineage>
</organism>